<evidence type="ECO:0000313" key="2">
    <source>
        <dbReference type="Proteomes" id="UP000623467"/>
    </source>
</evidence>
<name>A0A8H6ZAJ0_9AGAR</name>
<evidence type="ECO:0000313" key="1">
    <source>
        <dbReference type="EMBL" id="KAF7375338.1"/>
    </source>
</evidence>
<organism evidence="1 2">
    <name type="scientific">Mycena sanguinolenta</name>
    <dbReference type="NCBI Taxonomy" id="230812"/>
    <lineage>
        <taxon>Eukaryota</taxon>
        <taxon>Fungi</taxon>
        <taxon>Dikarya</taxon>
        <taxon>Basidiomycota</taxon>
        <taxon>Agaricomycotina</taxon>
        <taxon>Agaricomycetes</taxon>
        <taxon>Agaricomycetidae</taxon>
        <taxon>Agaricales</taxon>
        <taxon>Marasmiineae</taxon>
        <taxon>Mycenaceae</taxon>
        <taxon>Mycena</taxon>
    </lineage>
</organism>
<keyword evidence="2" id="KW-1185">Reference proteome</keyword>
<protein>
    <submittedName>
        <fullName evidence="1">Uncharacterized protein</fullName>
    </submittedName>
</protein>
<sequence length="158" mass="18303">MTDIYDVRNDPVWPHFLDSVARDLQEKVAEGWTPRMLVDHPGFPNDFHETVDFVLSSNEGSYNYYFQYRIKYFPPRVAWRSHMWKAYGKPRVPPGTPEYLLGCVVVDSLIYEDPGPLQDRLTSGLLALDLMKESIQKNRFVRLAFEVQVIYGKEGGNA</sequence>
<dbReference type="AlphaFoldDB" id="A0A8H6ZAJ0"/>
<reference evidence="1" key="1">
    <citation type="submission" date="2020-05" db="EMBL/GenBank/DDBJ databases">
        <title>Mycena genomes resolve the evolution of fungal bioluminescence.</title>
        <authorList>
            <person name="Tsai I.J."/>
        </authorList>
    </citation>
    <scope>NUCLEOTIDE SEQUENCE</scope>
    <source>
        <strain evidence="1">160909Yilan</strain>
    </source>
</reference>
<dbReference type="OrthoDB" id="3044715at2759"/>
<gene>
    <name evidence="1" type="ORF">MSAN_00420900</name>
</gene>
<dbReference type="Proteomes" id="UP000623467">
    <property type="component" value="Unassembled WGS sequence"/>
</dbReference>
<dbReference type="EMBL" id="JACAZH010000002">
    <property type="protein sequence ID" value="KAF7375338.1"/>
    <property type="molecule type" value="Genomic_DNA"/>
</dbReference>
<comment type="caution">
    <text evidence="1">The sequence shown here is derived from an EMBL/GenBank/DDBJ whole genome shotgun (WGS) entry which is preliminary data.</text>
</comment>
<proteinExistence type="predicted"/>
<accession>A0A8H6ZAJ0</accession>